<dbReference type="InterPro" id="IPR004474">
    <property type="entry name" value="LytR_CpsA_psr"/>
</dbReference>
<feature type="compositionally biased region" description="Low complexity" evidence="2">
    <location>
        <begin position="71"/>
        <end position="84"/>
    </location>
</feature>
<dbReference type="AlphaFoldDB" id="A0A1H3CDY1"/>
<comment type="similarity">
    <text evidence="1">Belongs to the LytR/CpsA/Psr (LCP) family.</text>
</comment>
<feature type="compositionally biased region" description="Polar residues" evidence="2">
    <location>
        <begin position="27"/>
        <end position="46"/>
    </location>
</feature>
<keyword evidence="3" id="KW-1133">Transmembrane helix</keyword>
<feature type="transmembrane region" description="Helical" evidence="3">
    <location>
        <begin position="119"/>
        <end position="139"/>
    </location>
</feature>
<keyword evidence="6" id="KW-1185">Reference proteome</keyword>
<evidence type="ECO:0000256" key="2">
    <source>
        <dbReference type="SAM" id="MobiDB-lite"/>
    </source>
</evidence>
<feature type="domain" description="Cell envelope-related transcriptional attenuator" evidence="4">
    <location>
        <begin position="187"/>
        <end position="346"/>
    </location>
</feature>
<evidence type="ECO:0000259" key="4">
    <source>
        <dbReference type="Pfam" id="PF03816"/>
    </source>
</evidence>
<feature type="region of interest" description="Disordered" evidence="2">
    <location>
        <begin position="1"/>
        <end position="112"/>
    </location>
</feature>
<name>A0A1H3CDY1_EUBBA</name>
<sequence length="448" mass="49911">MDYSRKQKQNPNQAPGDYRNVAKPQKRTASGKATKTLQTTQRISSSQDRHTQQTAAEQAAAARSRQKRLARQQAKQSSKTTASRKSSKEPQRTNFSSPPQRPTPPPKKKKKLSPFKKRVILVVLLLLVGSTAYAAFQIMGNLNKDLSSQDLSKYGISSSAASIAQDHRIVNVAIFGVDGREDVEGERSDSTMIATADFEHGGIKITSLMRDTYVSIDAENDFDKLNAAYALGGPTTALKTINQNFDTAITDYLVVDFTCMVEMVNAVGGVTVDITSEDELYWLNQYLMDVNDKVKTSSPDVSGTGSQLLDGSQALAYCRIRYVGNGDFDRTQRQRTVFEQVINKAMSLNPIAQYSLIQSVMPYVKTSLSFNEILKYAGNAMLLRNRSIQQKQIPTEDYVETGYLGDVSYVFPVTLVDNIKVLYNFIYEINYTPSSEAQQISEEIQDVW</sequence>
<protein>
    <submittedName>
        <fullName evidence="5">Cell envelope-related function transcriptional attenuator common domain-containing protein</fullName>
    </submittedName>
</protein>
<organism evidence="5 6">
    <name type="scientific">Eubacterium barkeri</name>
    <name type="common">Clostridium barkeri</name>
    <dbReference type="NCBI Taxonomy" id="1528"/>
    <lineage>
        <taxon>Bacteria</taxon>
        <taxon>Bacillati</taxon>
        <taxon>Bacillota</taxon>
        <taxon>Clostridia</taxon>
        <taxon>Eubacteriales</taxon>
        <taxon>Eubacteriaceae</taxon>
        <taxon>Eubacterium</taxon>
    </lineage>
</organism>
<dbReference type="NCBIfam" id="TIGR00350">
    <property type="entry name" value="lytR_cpsA_psr"/>
    <property type="match status" value="1"/>
</dbReference>
<dbReference type="InterPro" id="IPR050922">
    <property type="entry name" value="LytR/CpsA/Psr_CW_biosynth"/>
</dbReference>
<dbReference type="Proteomes" id="UP000199652">
    <property type="component" value="Unassembled WGS sequence"/>
</dbReference>
<reference evidence="6" key="1">
    <citation type="submission" date="2016-10" db="EMBL/GenBank/DDBJ databases">
        <authorList>
            <person name="Varghese N."/>
            <person name="Submissions S."/>
        </authorList>
    </citation>
    <scope>NUCLEOTIDE SEQUENCE [LARGE SCALE GENOMIC DNA]</scope>
    <source>
        <strain evidence="6">VPI 5359</strain>
    </source>
</reference>
<feature type="compositionally biased region" description="Low complexity" evidence="2">
    <location>
        <begin position="52"/>
        <end position="63"/>
    </location>
</feature>
<evidence type="ECO:0000313" key="6">
    <source>
        <dbReference type="Proteomes" id="UP000199652"/>
    </source>
</evidence>
<keyword evidence="3" id="KW-0812">Transmembrane</keyword>
<gene>
    <name evidence="5" type="ORF">SAMN04488579_10368</name>
</gene>
<dbReference type="PANTHER" id="PTHR33392:SF6">
    <property type="entry name" value="POLYISOPRENYL-TEICHOIC ACID--PEPTIDOGLYCAN TEICHOIC ACID TRANSFERASE TAGU"/>
    <property type="match status" value="1"/>
</dbReference>
<evidence type="ECO:0000256" key="3">
    <source>
        <dbReference type="SAM" id="Phobius"/>
    </source>
</evidence>
<dbReference type="Gene3D" id="3.40.630.190">
    <property type="entry name" value="LCP protein"/>
    <property type="match status" value="1"/>
</dbReference>
<evidence type="ECO:0000256" key="1">
    <source>
        <dbReference type="ARBA" id="ARBA00006068"/>
    </source>
</evidence>
<keyword evidence="3" id="KW-0472">Membrane</keyword>
<evidence type="ECO:0000313" key="5">
    <source>
        <dbReference type="EMBL" id="SDX52323.1"/>
    </source>
</evidence>
<dbReference type="PANTHER" id="PTHR33392">
    <property type="entry name" value="POLYISOPRENYL-TEICHOIC ACID--PEPTIDOGLYCAN TEICHOIC ACID TRANSFERASE TAGU"/>
    <property type="match status" value="1"/>
</dbReference>
<dbReference type="Pfam" id="PF03816">
    <property type="entry name" value="LytR_cpsA_psr"/>
    <property type="match status" value="1"/>
</dbReference>
<accession>A0A1H3CDY1</accession>
<proteinExistence type="inferred from homology"/>
<dbReference type="RefSeq" id="WP_242873486.1">
    <property type="nucleotide sequence ID" value="NZ_FNOU01000003.1"/>
</dbReference>
<dbReference type="STRING" id="1528.SAMN04488579_10368"/>
<dbReference type="EMBL" id="FNOU01000003">
    <property type="protein sequence ID" value="SDX52323.1"/>
    <property type="molecule type" value="Genomic_DNA"/>
</dbReference>